<dbReference type="OrthoDB" id="1926212at2759"/>
<keyword evidence="3" id="KW-1185">Reference proteome</keyword>
<dbReference type="AlphaFoldDB" id="A0A022S243"/>
<dbReference type="OMA" id="WDTDDGD"/>
<evidence type="ECO:0000256" key="1">
    <source>
        <dbReference type="SAM" id="MobiDB-lite"/>
    </source>
</evidence>
<dbReference type="PhylomeDB" id="A0A022S243"/>
<protein>
    <submittedName>
        <fullName evidence="2">Uncharacterized protein</fullName>
    </submittedName>
</protein>
<dbReference type="PANTHER" id="PTHR26312:SF221">
    <property type="entry name" value="OS04G0510600 PROTEIN"/>
    <property type="match status" value="1"/>
</dbReference>
<dbReference type="Gene3D" id="1.25.40.10">
    <property type="entry name" value="Tetratricopeptide repeat domain"/>
    <property type="match status" value="1"/>
</dbReference>
<proteinExistence type="predicted"/>
<evidence type="ECO:0000313" key="3">
    <source>
        <dbReference type="Proteomes" id="UP000030748"/>
    </source>
</evidence>
<dbReference type="InterPro" id="IPR011990">
    <property type="entry name" value="TPR-like_helical_dom_sf"/>
</dbReference>
<dbReference type="SUPFAM" id="SSF48452">
    <property type="entry name" value="TPR-like"/>
    <property type="match status" value="1"/>
</dbReference>
<dbReference type="Proteomes" id="UP000030748">
    <property type="component" value="Unassembled WGS sequence"/>
</dbReference>
<evidence type="ECO:0000313" key="2">
    <source>
        <dbReference type="EMBL" id="EYU46399.1"/>
    </source>
</evidence>
<dbReference type="eggNOG" id="ENOG502QTTN">
    <property type="taxonomic scope" value="Eukaryota"/>
</dbReference>
<dbReference type="PANTHER" id="PTHR26312">
    <property type="entry name" value="TETRATRICOPEPTIDE REPEAT PROTEIN 5"/>
    <property type="match status" value="1"/>
</dbReference>
<feature type="region of interest" description="Disordered" evidence="1">
    <location>
        <begin position="1"/>
        <end position="61"/>
    </location>
</feature>
<feature type="compositionally biased region" description="Polar residues" evidence="1">
    <location>
        <begin position="1"/>
        <end position="22"/>
    </location>
</feature>
<dbReference type="KEGG" id="egt:105951803"/>
<dbReference type="EMBL" id="KI630171">
    <property type="protein sequence ID" value="EYU46399.1"/>
    <property type="molecule type" value="Genomic_DNA"/>
</dbReference>
<feature type="compositionally biased region" description="Polar residues" evidence="1">
    <location>
        <begin position="47"/>
        <end position="61"/>
    </location>
</feature>
<accession>A0A022S243</accession>
<reference evidence="2 3" key="1">
    <citation type="journal article" date="2013" name="Proc. Natl. Acad. Sci. U.S.A.">
        <title>Fine-scale variation in meiotic recombination in Mimulus inferred from population shotgun sequencing.</title>
        <authorList>
            <person name="Hellsten U."/>
            <person name="Wright K.M."/>
            <person name="Jenkins J."/>
            <person name="Shu S."/>
            <person name="Yuan Y."/>
            <person name="Wessler S.R."/>
            <person name="Schmutz J."/>
            <person name="Willis J.H."/>
            <person name="Rokhsar D.S."/>
        </authorList>
    </citation>
    <scope>NUCLEOTIDE SEQUENCE [LARGE SCALE GENOMIC DNA]</scope>
    <source>
        <strain evidence="3">cv. DUN x IM62</strain>
    </source>
</reference>
<sequence length="371" mass="40785">MMLRSSSTPVLGSLLPSFSDSPNNNNNNNQHHSEYLHGSTHKHTPNGKISCNNNGGSQNVRKSSLFRSHSVADIKKCASGNGFRRVLSEGNLEELGDDSSPYSVDGLSLAKKSSRRNSFCALEAIPSFSFSHSRTPYLEEEEDDSDDDVFVEEEELESESVSNALSADKDSVFGPVGNDVSNDYGNLRFEGGEGKMYLAAGLGISGIDFVDGCGSGSGGGGRGGYRPVDLGKDGGGENNSLGMEEYYKKMVEENPGNPLFLRNYAQFLYQKKMDLEGAEEYYSRAILADPEDGEILSQYAKLTWELHRDRERAANYFKRAIQASSENSHIHAAYACFLWDAEEDEDEEDELAGNSRTEQQLFFQHASATAY</sequence>
<organism evidence="2 3">
    <name type="scientific">Erythranthe guttata</name>
    <name type="common">Yellow monkey flower</name>
    <name type="synonym">Mimulus guttatus</name>
    <dbReference type="NCBI Taxonomy" id="4155"/>
    <lineage>
        <taxon>Eukaryota</taxon>
        <taxon>Viridiplantae</taxon>
        <taxon>Streptophyta</taxon>
        <taxon>Embryophyta</taxon>
        <taxon>Tracheophyta</taxon>
        <taxon>Spermatophyta</taxon>
        <taxon>Magnoliopsida</taxon>
        <taxon>eudicotyledons</taxon>
        <taxon>Gunneridae</taxon>
        <taxon>Pentapetalae</taxon>
        <taxon>asterids</taxon>
        <taxon>lamiids</taxon>
        <taxon>Lamiales</taxon>
        <taxon>Phrymaceae</taxon>
        <taxon>Erythranthe</taxon>
    </lineage>
</organism>
<gene>
    <name evidence="2" type="ORF">MIMGU_mgv1a008506mg</name>
</gene>
<name>A0A022S243_ERYGU</name>